<protein>
    <submittedName>
        <fullName evidence="1">Uncharacterized protein</fullName>
    </submittedName>
</protein>
<gene>
    <name evidence="1" type="ORF">QU24_13095</name>
</gene>
<dbReference type="Proteomes" id="UP000030853">
    <property type="component" value="Unassembled WGS sequence"/>
</dbReference>
<organism evidence="1 2">
    <name type="scientific">Pantoea rodasii</name>
    <dbReference type="NCBI Taxonomy" id="1076549"/>
    <lineage>
        <taxon>Bacteria</taxon>
        <taxon>Pseudomonadati</taxon>
        <taxon>Pseudomonadota</taxon>
        <taxon>Gammaproteobacteria</taxon>
        <taxon>Enterobacterales</taxon>
        <taxon>Erwiniaceae</taxon>
        <taxon>Pantoea</taxon>
    </lineage>
</organism>
<comment type="caution">
    <text evidence="1">The sequence shown here is derived from an EMBL/GenBank/DDBJ whole genome shotgun (WGS) entry which is preliminary data.</text>
</comment>
<dbReference type="AlphaFoldDB" id="A0A0B1R3I8"/>
<reference evidence="1 2" key="1">
    <citation type="submission" date="2014-11" db="EMBL/GenBank/DDBJ databases">
        <title>Genome sequencing of Pantoea rodasii ND03.</title>
        <authorList>
            <person name="Muhamad Yunos N.Y."/>
            <person name="Chan K.-G."/>
        </authorList>
    </citation>
    <scope>NUCLEOTIDE SEQUENCE [LARGE SCALE GENOMIC DNA]</scope>
    <source>
        <strain evidence="1 2">ND03</strain>
    </source>
</reference>
<evidence type="ECO:0000313" key="1">
    <source>
        <dbReference type="EMBL" id="KHJ67608.1"/>
    </source>
</evidence>
<dbReference type="EMBL" id="JTJJ01000044">
    <property type="protein sequence ID" value="KHJ67608.1"/>
    <property type="molecule type" value="Genomic_DNA"/>
</dbReference>
<evidence type="ECO:0000313" key="2">
    <source>
        <dbReference type="Proteomes" id="UP000030853"/>
    </source>
</evidence>
<name>A0A0B1R3I8_9GAMM</name>
<proteinExistence type="predicted"/>
<accession>A0A0B1R3I8</accession>
<sequence length="121" mass="12644">MSITERIATRLHQLRSLFSKKEKFMSDQTVIEPTTVTDASTVSPLESFANEIAAPAASSAPAPEVAAPAAAASSAAVSAVSEDVSASVKDFTQAFNFVEQGVEKLGAAAKDELIALARKYL</sequence>